<comment type="subunit">
    <text evidence="2 4">Homodimer.</text>
</comment>
<proteinExistence type="inferred from homology"/>
<organism evidence="5 6">
    <name type="scientific">Camellia sinensis</name>
    <name type="common">Tea plant</name>
    <name type="synonym">Thea sinensis</name>
    <dbReference type="NCBI Taxonomy" id="4442"/>
    <lineage>
        <taxon>Eukaryota</taxon>
        <taxon>Viridiplantae</taxon>
        <taxon>Streptophyta</taxon>
        <taxon>Embryophyta</taxon>
        <taxon>Tracheophyta</taxon>
        <taxon>Spermatophyta</taxon>
        <taxon>Magnoliopsida</taxon>
        <taxon>eudicotyledons</taxon>
        <taxon>Gunneridae</taxon>
        <taxon>Pentapetalae</taxon>
        <taxon>asterids</taxon>
        <taxon>Ericales</taxon>
        <taxon>Theaceae</taxon>
        <taxon>Camellia</taxon>
    </lineage>
</organism>
<evidence type="ECO:0000313" key="5">
    <source>
        <dbReference type="EMBL" id="KAF5947166.1"/>
    </source>
</evidence>
<protein>
    <recommendedName>
        <fullName evidence="4">Dirigent protein</fullName>
    </recommendedName>
</protein>
<comment type="similarity">
    <text evidence="1 4">Belongs to the plant dirigent protein family.</text>
</comment>
<keyword evidence="6" id="KW-1185">Reference proteome</keyword>
<keyword evidence="3 4" id="KW-0964">Secreted</keyword>
<reference evidence="5 6" key="2">
    <citation type="submission" date="2020-07" db="EMBL/GenBank/DDBJ databases">
        <title>Genome assembly of wild tea tree DASZ reveals pedigree and selection history of tea varieties.</title>
        <authorList>
            <person name="Zhang W."/>
        </authorList>
    </citation>
    <scope>NUCLEOTIDE SEQUENCE [LARGE SCALE GENOMIC DNA]</scope>
    <source>
        <strain evidence="6">cv. G240</strain>
        <tissue evidence="5">Leaf</tissue>
    </source>
</reference>
<evidence type="ECO:0000313" key="6">
    <source>
        <dbReference type="Proteomes" id="UP000593564"/>
    </source>
</evidence>
<dbReference type="GO" id="GO:0048046">
    <property type="term" value="C:apoplast"/>
    <property type="evidence" value="ECO:0007669"/>
    <property type="project" value="UniProtKB-SubCell"/>
</dbReference>
<dbReference type="AlphaFoldDB" id="A0A7J7H5X5"/>
<sequence>MAVAQANSTATSPTFFGLTYPMKDDPLTGGPSQSSKGKFGLTFKEQVSQFMAMNLVFTEEKYYNGNALAVLGINPTLQPKRELTIVGGTSVFKMARGVALL</sequence>
<comment type="subcellular location">
    <subcellularLocation>
        <location evidence="4">Secreted</location>
        <location evidence="4">Extracellular space</location>
        <location evidence="4">Apoplast</location>
    </subcellularLocation>
</comment>
<dbReference type="InterPro" id="IPR004265">
    <property type="entry name" value="Dirigent"/>
</dbReference>
<accession>A0A7J7H5X5</accession>
<dbReference type="EMBL" id="JACBKZ010000006">
    <property type="protein sequence ID" value="KAF5947166.1"/>
    <property type="molecule type" value="Genomic_DNA"/>
</dbReference>
<evidence type="ECO:0000256" key="2">
    <source>
        <dbReference type="ARBA" id="ARBA00011738"/>
    </source>
</evidence>
<dbReference type="GO" id="GO:0009699">
    <property type="term" value="P:phenylpropanoid biosynthetic process"/>
    <property type="evidence" value="ECO:0007669"/>
    <property type="project" value="UniProtKB-ARBA"/>
</dbReference>
<dbReference type="Gene3D" id="2.40.480.10">
    <property type="entry name" value="Allene oxide cyclase-like"/>
    <property type="match status" value="1"/>
</dbReference>
<dbReference type="InterPro" id="IPR044859">
    <property type="entry name" value="Allene_oxi_cyc_Dirigent"/>
</dbReference>
<keyword evidence="4" id="KW-0052">Apoplast</keyword>
<name>A0A7J7H5X5_CAMSI</name>
<comment type="function">
    <text evidence="4">Dirigent proteins impart stereoselectivity on the phenoxy radical-coupling reaction, yielding optically active lignans from two molecules of coniferyl alcohol in the biosynthesis of lignans, flavonolignans, and alkaloids and thus plays a central role in plant secondary metabolism.</text>
</comment>
<dbReference type="Proteomes" id="UP000593564">
    <property type="component" value="Unassembled WGS sequence"/>
</dbReference>
<dbReference type="PANTHER" id="PTHR21495">
    <property type="entry name" value="NUCLEOPORIN-RELATED"/>
    <property type="match status" value="1"/>
</dbReference>
<evidence type="ECO:0000256" key="1">
    <source>
        <dbReference type="ARBA" id="ARBA00010746"/>
    </source>
</evidence>
<comment type="caution">
    <text evidence="5">The sequence shown here is derived from an EMBL/GenBank/DDBJ whole genome shotgun (WGS) entry which is preliminary data.</text>
</comment>
<evidence type="ECO:0000256" key="4">
    <source>
        <dbReference type="RuleBase" id="RU363099"/>
    </source>
</evidence>
<dbReference type="Pfam" id="PF03018">
    <property type="entry name" value="Dirigent"/>
    <property type="match status" value="1"/>
</dbReference>
<evidence type="ECO:0000256" key="3">
    <source>
        <dbReference type="ARBA" id="ARBA00022525"/>
    </source>
</evidence>
<gene>
    <name evidence="5" type="ORF">HYC85_013123</name>
</gene>
<reference evidence="6" key="1">
    <citation type="journal article" date="2020" name="Nat. Commun.">
        <title>Genome assembly of wild tea tree DASZ reveals pedigree and selection history of tea varieties.</title>
        <authorList>
            <person name="Zhang W."/>
            <person name="Zhang Y."/>
            <person name="Qiu H."/>
            <person name="Guo Y."/>
            <person name="Wan H."/>
            <person name="Zhang X."/>
            <person name="Scossa F."/>
            <person name="Alseekh S."/>
            <person name="Zhang Q."/>
            <person name="Wang P."/>
            <person name="Xu L."/>
            <person name="Schmidt M.H."/>
            <person name="Jia X."/>
            <person name="Li D."/>
            <person name="Zhu A."/>
            <person name="Guo F."/>
            <person name="Chen W."/>
            <person name="Ni D."/>
            <person name="Usadel B."/>
            <person name="Fernie A.R."/>
            <person name="Wen W."/>
        </authorList>
    </citation>
    <scope>NUCLEOTIDE SEQUENCE [LARGE SCALE GENOMIC DNA]</scope>
    <source>
        <strain evidence="6">cv. G240</strain>
    </source>
</reference>